<dbReference type="AlphaFoldDB" id="W5YW70"/>
<reference evidence="1 2" key="1">
    <citation type="journal article" date="2014" name="Genome Announc.">
        <title>Draft Genome Sequences of Marinobacter similis A3d10T and Marinobacter salarius R9SW1T.</title>
        <authorList>
            <person name="Ivanova E.P."/>
            <person name="Ng H.J."/>
            <person name="Webb H.K."/>
            <person name="Feng G."/>
            <person name="Oshima K."/>
            <person name="Hattori M."/>
            <person name="Ohkuma M."/>
            <person name="Sergeev A.F."/>
            <person name="Mikhailov V.V."/>
            <person name="Crawford R.J."/>
            <person name="Sawabe T."/>
        </authorList>
    </citation>
    <scope>NUCLEOTIDE SEQUENCE [LARGE SCALE GENOMIC DNA]</scope>
    <source>
        <strain evidence="2">A3d10 and R9SW1</strain>
    </source>
</reference>
<dbReference type="Proteomes" id="UP000035081">
    <property type="component" value="Chromosome"/>
</dbReference>
<evidence type="ECO:0000313" key="1">
    <source>
        <dbReference type="EMBL" id="AHI33099.1"/>
    </source>
</evidence>
<sequence>MRALRYLLKKESHASTITSEVSDYDTYWIYFTPREQSSEGEEGEIREGPEPVKMLVEPEADKPLRARRVRKMGEGPQEPKAITAAMINGAEFEIRHFHRETETTYTSPITAAIVRFTGVFWCLWLWHQLLKANASRKTKFLRERKTALEAIMRSMSADKILVTYPLPRK</sequence>
<organism evidence="1 2">
    <name type="scientific">Marinobacter salarius</name>
    <dbReference type="NCBI Taxonomy" id="1420917"/>
    <lineage>
        <taxon>Bacteria</taxon>
        <taxon>Pseudomonadati</taxon>
        <taxon>Pseudomonadota</taxon>
        <taxon>Gammaproteobacteria</taxon>
        <taxon>Pseudomonadales</taxon>
        <taxon>Marinobacteraceae</taxon>
        <taxon>Marinobacter</taxon>
    </lineage>
</organism>
<evidence type="ECO:0000313" key="2">
    <source>
        <dbReference type="Proteomes" id="UP000035081"/>
    </source>
</evidence>
<accession>W5YW70</accession>
<dbReference type="EMBL" id="CP007152">
    <property type="protein sequence ID" value="AHI33099.1"/>
    <property type="molecule type" value="Genomic_DNA"/>
</dbReference>
<name>W5YW70_9GAMM</name>
<proteinExistence type="predicted"/>
<dbReference type="HOGENOM" id="CLU_1576633_0_0_6"/>
<gene>
    <name evidence="1" type="ORF">AU15_07810</name>
</gene>
<protein>
    <submittedName>
        <fullName evidence="1">Uncharacterized protein</fullName>
    </submittedName>
</protein>
<dbReference type="KEGG" id="msr:AU15_07810"/>